<dbReference type="Gene3D" id="3.40.50.300">
    <property type="entry name" value="P-loop containing nucleotide triphosphate hydrolases"/>
    <property type="match status" value="1"/>
</dbReference>
<name>A0A124DXG2_PAEAM</name>
<dbReference type="InterPro" id="IPR035647">
    <property type="entry name" value="EFG_III/V"/>
</dbReference>
<evidence type="ECO:0000313" key="8">
    <source>
        <dbReference type="Proteomes" id="UP000069697"/>
    </source>
</evidence>
<dbReference type="InterPro" id="IPR035650">
    <property type="entry name" value="Tet_C"/>
</dbReference>
<dbReference type="InterPro" id="IPR005517">
    <property type="entry name" value="Transl_elong_EFG/EF2_IV"/>
</dbReference>
<dbReference type="EMBL" id="BCNV01000001">
    <property type="protein sequence ID" value="GAS80943.1"/>
    <property type="molecule type" value="Genomic_DNA"/>
</dbReference>
<dbReference type="NCBIfam" id="TIGR00231">
    <property type="entry name" value="small_GTP"/>
    <property type="match status" value="1"/>
</dbReference>
<reference evidence="8" key="2">
    <citation type="submission" date="2016-01" db="EMBL/GenBank/DDBJ databases">
        <title>Draft Genome Sequence of Paenibacillus amylolyticus Heshi-A3 that Was Isolated from Fermented Rice Bran with Aging Salted Mackerel, Which Was Named Heshiko as Traditional Fermented Seafood in Japan.</title>
        <authorList>
            <person name="Akuzawa S."/>
            <person name="Nakagawa J."/>
            <person name="Kanekatsu T."/>
            <person name="Kubota E."/>
            <person name="Ohtake R."/>
            <person name="Suzuki T."/>
            <person name="Kanesaki Y."/>
        </authorList>
    </citation>
    <scope>NUCLEOTIDE SEQUENCE [LARGE SCALE GENOMIC DNA]</scope>
    <source>
        <strain evidence="8">Heshi-A3</strain>
    </source>
</reference>
<dbReference type="PANTHER" id="PTHR43261">
    <property type="entry name" value="TRANSLATION ELONGATION FACTOR G-RELATED"/>
    <property type="match status" value="1"/>
</dbReference>
<evidence type="ECO:0000313" key="7">
    <source>
        <dbReference type="EMBL" id="GAS80943.1"/>
    </source>
</evidence>
<organism evidence="7 8">
    <name type="scientific">Paenibacillus amylolyticus</name>
    <dbReference type="NCBI Taxonomy" id="1451"/>
    <lineage>
        <taxon>Bacteria</taxon>
        <taxon>Bacillati</taxon>
        <taxon>Bacillota</taxon>
        <taxon>Bacilli</taxon>
        <taxon>Bacillales</taxon>
        <taxon>Paenibacillaceae</taxon>
        <taxon>Paenibacillus</taxon>
    </lineage>
</organism>
<dbReference type="GO" id="GO:0005525">
    <property type="term" value="F:GTP binding"/>
    <property type="evidence" value="ECO:0007669"/>
    <property type="project" value="UniProtKB-KW"/>
</dbReference>
<dbReference type="InterPro" id="IPR014721">
    <property type="entry name" value="Ribsml_uS5_D2-typ_fold_subgr"/>
</dbReference>
<dbReference type="RefSeq" id="WP_062833737.1">
    <property type="nucleotide sequence ID" value="NZ_BCNV01000001.1"/>
</dbReference>
<gene>
    <name evidence="7" type="ORF">PAHA3_1017</name>
</gene>
<dbReference type="Gene3D" id="3.30.230.10">
    <property type="match status" value="1"/>
</dbReference>
<accession>A0A124DXG2</accession>
<reference evidence="7 8" key="1">
    <citation type="journal article" date="2016" name="Genome Announc.">
        <title>Draft Genome Sequence of Paenibacillus amylolyticus Heshi-A3, Isolated from Fermented Rice Bran in a Japanese Fermented Seafood Dish.</title>
        <authorList>
            <person name="Akuzawa S."/>
            <person name="Nagaoka J."/>
            <person name="Kanekatsu M."/>
            <person name="Kubota E."/>
            <person name="Ohtake R."/>
            <person name="Suzuki T."/>
            <person name="Kanesaki Y."/>
        </authorList>
    </citation>
    <scope>NUCLEOTIDE SEQUENCE [LARGE SCALE GENOMIC DNA]</scope>
    <source>
        <strain evidence="7 8">Heshi-A3</strain>
    </source>
</reference>
<evidence type="ECO:0000256" key="1">
    <source>
        <dbReference type="ARBA" id="ARBA00003987"/>
    </source>
</evidence>
<dbReference type="Pfam" id="PF14492">
    <property type="entry name" value="EFG_III"/>
    <property type="match status" value="1"/>
</dbReference>
<keyword evidence="5" id="KW-0046">Antibiotic resistance</keyword>
<dbReference type="PROSITE" id="PS00301">
    <property type="entry name" value="G_TR_1"/>
    <property type="match status" value="1"/>
</dbReference>
<comment type="caution">
    <text evidence="7">The sequence shown here is derived from an EMBL/GenBank/DDBJ whole genome shotgun (WGS) entry which is preliminary data.</text>
</comment>
<dbReference type="CDD" id="cd03711">
    <property type="entry name" value="Tet_C"/>
    <property type="match status" value="1"/>
</dbReference>
<dbReference type="InterPro" id="IPR000640">
    <property type="entry name" value="EFG_V-like"/>
</dbReference>
<dbReference type="InterPro" id="IPR031157">
    <property type="entry name" value="G_TR_CS"/>
</dbReference>
<keyword evidence="4" id="KW-0342">GTP-binding</keyword>
<dbReference type="InterPro" id="IPR005225">
    <property type="entry name" value="Small_GTP-bd"/>
</dbReference>
<dbReference type="PROSITE" id="PS51722">
    <property type="entry name" value="G_TR_2"/>
    <property type="match status" value="1"/>
</dbReference>
<dbReference type="Pfam" id="PF00009">
    <property type="entry name" value="GTP_EFTU"/>
    <property type="match status" value="1"/>
</dbReference>
<dbReference type="Gene3D" id="3.30.70.870">
    <property type="entry name" value="Elongation Factor G (Translational Gtpase), domain 3"/>
    <property type="match status" value="1"/>
</dbReference>
<dbReference type="InterPro" id="IPR020568">
    <property type="entry name" value="Ribosomal_Su5_D2-typ_SF"/>
</dbReference>
<dbReference type="Proteomes" id="UP000069697">
    <property type="component" value="Unassembled WGS sequence"/>
</dbReference>
<proteinExistence type="predicted"/>
<dbReference type="PRINTS" id="PR00315">
    <property type="entry name" value="ELONGATNFCT"/>
</dbReference>
<dbReference type="Pfam" id="PF00679">
    <property type="entry name" value="EFG_C"/>
    <property type="match status" value="1"/>
</dbReference>
<dbReference type="GO" id="GO:0006412">
    <property type="term" value="P:translation"/>
    <property type="evidence" value="ECO:0007669"/>
    <property type="project" value="UniProtKB-KW"/>
</dbReference>
<dbReference type="GO" id="GO:0032790">
    <property type="term" value="P:ribosome disassembly"/>
    <property type="evidence" value="ECO:0007669"/>
    <property type="project" value="TreeGrafter"/>
</dbReference>
<keyword evidence="2" id="KW-0547">Nucleotide-binding</keyword>
<dbReference type="InterPro" id="IPR027417">
    <property type="entry name" value="P-loop_NTPase"/>
</dbReference>
<feature type="domain" description="Tr-type G" evidence="6">
    <location>
        <begin position="5"/>
        <end position="261"/>
    </location>
</feature>
<dbReference type="PRINTS" id="PR01037">
    <property type="entry name" value="TCRTETOQM"/>
</dbReference>
<dbReference type="SUPFAM" id="SSF54211">
    <property type="entry name" value="Ribosomal protein S5 domain 2-like"/>
    <property type="match status" value="1"/>
</dbReference>
<keyword evidence="3" id="KW-0648">Protein biosynthesis</keyword>
<comment type="function">
    <text evidence="1">Abolishes the inhibitory effect of tetracyclin on protein synthesis by a non-covalent modification of the ribosomes.</text>
</comment>
<dbReference type="Gene3D" id="3.30.70.240">
    <property type="match status" value="1"/>
</dbReference>
<dbReference type="SMART" id="SM00889">
    <property type="entry name" value="EFG_IV"/>
    <property type="match status" value="1"/>
</dbReference>
<dbReference type="AlphaFoldDB" id="A0A124DXG2"/>
<evidence type="ECO:0000256" key="3">
    <source>
        <dbReference type="ARBA" id="ARBA00022917"/>
    </source>
</evidence>
<dbReference type="PANTHER" id="PTHR43261:SF1">
    <property type="entry name" value="RIBOSOME-RELEASING FACTOR 2, MITOCHONDRIAL"/>
    <property type="match status" value="1"/>
</dbReference>
<evidence type="ECO:0000256" key="2">
    <source>
        <dbReference type="ARBA" id="ARBA00022741"/>
    </source>
</evidence>
<dbReference type="Pfam" id="PF03764">
    <property type="entry name" value="EFG_IV"/>
    <property type="match status" value="1"/>
</dbReference>
<evidence type="ECO:0000256" key="4">
    <source>
        <dbReference type="ARBA" id="ARBA00023134"/>
    </source>
</evidence>
<dbReference type="InterPro" id="IPR009000">
    <property type="entry name" value="Transl_B-barrel_sf"/>
</dbReference>
<dbReference type="GO" id="GO:0046677">
    <property type="term" value="P:response to antibiotic"/>
    <property type="evidence" value="ECO:0007669"/>
    <property type="project" value="UniProtKB-KW"/>
</dbReference>
<dbReference type="InterPro" id="IPR000795">
    <property type="entry name" value="T_Tr_GTP-bd_dom"/>
</dbReference>
<dbReference type="GO" id="GO:0003924">
    <property type="term" value="F:GTPase activity"/>
    <property type="evidence" value="ECO:0007669"/>
    <property type="project" value="InterPro"/>
</dbReference>
<dbReference type="SUPFAM" id="SSF52540">
    <property type="entry name" value="P-loop containing nucleoside triphosphate hydrolases"/>
    <property type="match status" value="1"/>
</dbReference>
<dbReference type="Pfam" id="PF22042">
    <property type="entry name" value="EF-G_D2"/>
    <property type="match status" value="1"/>
</dbReference>
<dbReference type="InterPro" id="IPR053905">
    <property type="entry name" value="EF-G-like_DII"/>
</dbReference>
<dbReference type="SUPFAM" id="SSF54980">
    <property type="entry name" value="EF-G C-terminal domain-like"/>
    <property type="match status" value="2"/>
</dbReference>
<dbReference type="InterPro" id="IPR041095">
    <property type="entry name" value="EFG_II"/>
</dbReference>
<dbReference type="SMART" id="SM00838">
    <property type="entry name" value="EFG_C"/>
    <property type="match status" value="1"/>
</dbReference>
<sequence length="662" mass="73408">MLNELNRRNIGIFAHVDAGKTTTTEHMLYESGVVRSPGRVDDGTTATDSLDIEKERGISVQAAMTSLIWKNTIIDLIDTPGHIDFSSEVERTLRVMDGAILILSAVEGIQSQSEAIWHALRSLRIPTIIYINKMDRIGASAPAVMEQIRSTLSPFACEIQTYQLHEESFHGIDSLWNENQDTLSGGTPSIPGLFEILAELDEKVMEAYIQETALSQKDLNEAFLRYVHKGEMFPVCYGASGKGIGVTALLDAVLAFLPPPAQPVDSPVSGVVFKIERDRTMGRTAYVRMYGGSLHNRDTIYNSTRELEEKITQIRRMDGRKWADTGAVHAGQIATLYGLSDTHVGDIIGNPEGVPPLPQMAVPLLTVQVHGKDPARYPDLVAALQELTDEDPLLDLQWLPEERELHLKVMGTIQLEILSSLLMSRFGLDVVFDPPSVIYKETPRAAGEGYIAYTMPKPCWAILRFRIEPLPRGSGLIYTSTVRTDDLLLRYQNEVERRIPEALSQGMLGWEVTDLRITLVEGEHHVWHTHPLDFVVATPMGIMDGLARTGTTLLEPLLQFRLTVPEEYGGKALSDLVYMRATFEAPVIGSGRCIIEGVMPLATSMDYPVKLRSETSGRGVLTTSFAGYQECPADVTHTRKRRGVNPLDQSKYILSVRNAITS</sequence>
<evidence type="ECO:0000259" key="6">
    <source>
        <dbReference type="PROSITE" id="PS51722"/>
    </source>
</evidence>
<dbReference type="Gene3D" id="2.40.30.10">
    <property type="entry name" value="Translation factors"/>
    <property type="match status" value="1"/>
</dbReference>
<evidence type="ECO:0000256" key="5">
    <source>
        <dbReference type="ARBA" id="ARBA00023251"/>
    </source>
</evidence>
<dbReference type="SUPFAM" id="SSF50447">
    <property type="entry name" value="Translation proteins"/>
    <property type="match status" value="1"/>
</dbReference>
<protein>
    <submittedName>
        <fullName evidence="7">Small GTP-binding protein</fullName>
    </submittedName>
</protein>